<dbReference type="STRING" id="1799789.AX660_17020"/>
<dbReference type="Gene3D" id="3.40.50.720">
    <property type="entry name" value="NAD(P)-binding Rossmann-like Domain"/>
    <property type="match status" value="1"/>
</dbReference>
<evidence type="ECO:0000313" key="6">
    <source>
        <dbReference type="EMBL" id="KXI28088.1"/>
    </source>
</evidence>
<dbReference type="EMBL" id="LSNE01000007">
    <property type="protein sequence ID" value="KXI28088.1"/>
    <property type="molecule type" value="Genomic_DNA"/>
</dbReference>
<dbReference type="Proteomes" id="UP000070299">
    <property type="component" value="Unassembled WGS sequence"/>
</dbReference>
<reference evidence="7" key="1">
    <citation type="submission" date="2016-02" db="EMBL/GenBank/DDBJ databases">
        <authorList>
            <person name="Schultz-Johansen M."/>
            <person name="Glaring M.A."/>
            <person name="Bech P.K."/>
            <person name="Stougaard P."/>
        </authorList>
    </citation>
    <scope>NUCLEOTIDE SEQUENCE [LARGE SCALE GENOMIC DNA]</scope>
    <source>
        <strain evidence="7">S66</strain>
    </source>
</reference>
<evidence type="ECO:0000259" key="5">
    <source>
        <dbReference type="Pfam" id="PF08125"/>
    </source>
</evidence>
<dbReference type="InterPro" id="IPR000669">
    <property type="entry name" value="Mannitol_DH"/>
</dbReference>
<sequence>MQTPAIKLNNSALNQLPATVLVPNYDRSKVTQGIVHVGVGGFHRSHEAYYTDAYMSETGDLSWGICGVGLREADRKMQTLLAAQDYLYTLIVRHPDGNIENRVIGSLSDFLLGCDDPTAVINKMASSETKIVSLTITEGGYNFNPASGEFDFTNPDVIHDLANPQSPRLVFGYLLAALQLRRKNGLAPFTIQSCDNVQHNGDVAKKMLIAYASKVDGELAQWIESEVAFPNAMVDRITPATTAADIAYLQKNIGINDQWPVTCEPFHQWIIEDKFTLARPQWEQVGAQFVDDVTPYENMKIRLLNAGHSVLGILGSLHGFATIDESVQDPLFAKFLRHFMDTEVTPILPAVAGINLDEYKDTLLARFANPNIKDGLARICSENAAKLSTFLLPTMVDNLSNKGQIQCATLVLAAWCYYSDKQVDQQGKALNITDAMAVEVHKAASQTNQRSLALLEISSIFASLTCHKEFVTAYKKQVMALYAKPDVKQHMQSILSSVA</sequence>
<dbReference type="PANTHER" id="PTHR43362:SF1">
    <property type="entry name" value="MANNITOL DEHYDROGENASE 2-RELATED"/>
    <property type="match status" value="1"/>
</dbReference>
<keyword evidence="1" id="KW-0560">Oxidoreductase</keyword>
<dbReference type="Pfam" id="PF01232">
    <property type="entry name" value="Mannitol_dh"/>
    <property type="match status" value="1"/>
</dbReference>
<evidence type="ECO:0000313" key="7">
    <source>
        <dbReference type="Proteomes" id="UP000070299"/>
    </source>
</evidence>
<gene>
    <name evidence="6" type="ORF">AX660_17020</name>
</gene>
<evidence type="ECO:0000256" key="1">
    <source>
        <dbReference type="ARBA" id="ARBA00023002"/>
    </source>
</evidence>
<feature type="domain" description="Mannitol dehydrogenase N-terminal" evidence="4">
    <location>
        <begin position="33"/>
        <end position="283"/>
    </location>
</feature>
<feature type="domain" description="Mannitol dehydrogenase C-terminal" evidence="5">
    <location>
        <begin position="292"/>
        <end position="481"/>
    </location>
</feature>
<dbReference type="AlphaFoldDB" id="A0A135ZYM6"/>
<organism evidence="6 7">
    <name type="scientific">Paraglaciecola hydrolytica</name>
    <dbReference type="NCBI Taxonomy" id="1799789"/>
    <lineage>
        <taxon>Bacteria</taxon>
        <taxon>Pseudomonadati</taxon>
        <taxon>Pseudomonadota</taxon>
        <taxon>Gammaproteobacteria</taxon>
        <taxon>Alteromonadales</taxon>
        <taxon>Alteromonadaceae</taxon>
        <taxon>Paraglaciecola</taxon>
    </lineage>
</organism>
<dbReference type="Pfam" id="PF08125">
    <property type="entry name" value="Mannitol_dh_C"/>
    <property type="match status" value="1"/>
</dbReference>
<dbReference type="PRINTS" id="PR00084">
    <property type="entry name" value="MTLDHDRGNASE"/>
</dbReference>
<dbReference type="SUPFAM" id="SSF48179">
    <property type="entry name" value="6-phosphogluconate dehydrogenase C-terminal domain-like"/>
    <property type="match status" value="1"/>
</dbReference>
<proteinExistence type="inferred from homology"/>
<dbReference type="GO" id="GO:0016616">
    <property type="term" value="F:oxidoreductase activity, acting on the CH-OH group of donors, NAD or NADP as acceptor"/>
    <property type="evidence" value="ECO:0007669"/>
    <property type="project" value="TreeGrafter"/>
</dbReference>
<dbReference type="GO" id="GO:0019594">
    <property type="term" value="P:mannitol metabolic process"/>
    <property type="evidence" value="ECO:0007669"/>
    <property type="project" value="InterPro"/>
</dbReference>
<name>A0A135ZYM6_9ALTE</name>
<dbReference type="InterPro" id="IPR050988">
    <property type="entry name" value="Mannitol_DH/Oxidoreductase"/>
</dbReference>
<dbReference type="InterPro" id="IPR013118">
    <property type="entry name" value="Mannitol_DH_C"/>
</dbReference>
<dbReference type="PROSITE" id="PS00974">
    <property type="entry name" value="MANNITOL_DHGENASE"/>
    <property type="match status" value="1"/>
</dbReference>
<comment type="caution">
    <text evidence="6">The sequence shown here is derived from an EMBL/GenBank/DDBJ whole genome shotgun (WGS) entry which is preliminary data.</text>
</comment>
<dbReference type="InterPro" id="IPR023027">
    <property type="entry name" value="Mannitol_DH_CS"/>
</dbReference>
<comment type="similarity">
    <text evidence="3">Belongs to the mannitol dehydrogenase family. UxuB subfamily.</text>
</comment>
<dbReference type="InterPro" id="IPR013131">
    <property type="entry name" value="Mannitol_DH_N"/>
</dbReference>
<keyword evidence="7" id="KW-1185">Reference proteome</keyword>
<protein>
    <submittedName>
        <fullName evidence="6">Mannitol dehydrogenase</fullName>
    </submittedName>
</protein>
<dbReference type="Gene3D" id="1.10.1040.10">
    <property type="entry name" value="N-(1-d-carboxylethyl)-l-norvaline Dehydrogenase, domain 2"/>
    <property type="match status" value="1"/>
</dbReference>
<dbReference type="OrthoDB" id="271711at2"/>
<dbReference type="InterPro" id="IPR013328">
    <property type="entry name" value="6PGD_dom2"/>
</dbReference>
<keyword evidence="2" id="KW-0520">NAD</keyword>
<evidence type="ECO:0000256" key="3">
    <source>
        <dbReference type="ARBA" id="ARBA00061451"/>
    </source>
</evidence>
<accession>A0A135ZYM6</accession>
<dbReference type="InterPro" id="IPR008927">
    <property type="entry name" value="6-PGluconate_DH-like_C_sf"/>
</dbReference>
<dbReference type="PANTHER" id="PTHR43362">
    <property type="entry name" value="MANNITOL DEHYDROGENASE DSF1-RELATED"/>
    <property type="match status" value="1"/>
</dbReference>
<dbReference type="FunFam" id="3.40.50.720:FF:000129">
    <property type="entry name" value="D-mannonate oxidoreductase"/>
    <property type="match status" value="1"/>
</dbReference>
<evidence type="ECO:0000256" key="2">
    <source>
        <dbReference type="ARBA" id="ARBA00023027"/>
    </source>
</evidence>
<dbReference type="RefSeq" id="WP_068378072.1">
    <property type="nucleotide sequence ID" value="NZ_LSNE01000007.1"/>
</dbReference>
<dbReference type="SUPFAM" id="SSF51735">
    <property type="entry name" value="NAD(P)-binding Rossmann-fold domains"/>
    <property type="match status" value="1"/>
</dbReference>
<evidence type="ECO:0000259" key="4">
    <source>
        <dbReference type="Pfam" id="PF01232"/>
    </source>
</evidence>
<dbReference type="InterPro" id="IPR036291">
    <property type="entry name" value="NAD(P)-bd_dom_sf"/>
</dbReference>